<feature type="transmembrane region" description="Helical" evidence="8">
    <location>
        <begin position="415"/>
        <end position="433"/>
    </location>
</feature>
<dbReference type="SUPFAM" id="SSF53067">
    <property type="entry name" value="Actin-like ATPase domain"/>
    <property type="match status" value="2"/>
</dbReference>
<evidence type="ECO:0000259" key="9">
    <source>
        <dbReference type="PROSITE" id="PS50850"/>
    </source>
</evidence>
<dbReference type="InterPro" id="IPR057512">
    <property type="entry name" value="RTG2_C"/>
</dbReference>
<feature type="transmembrane region" description="Helical" evidence="8">
    <location>
        <begin position="159"/>
        <end position="178"/>
    </location>
</feature>
<keyword evidence="4 8" id="KW-0812">Transmembrane</keyword>
<dbReference type="Pfam" id="PF23566">
    <property type="entry name" value="RTG2_C"/>
    <property type="match status" value="1"/>
</dbReference>
<feature type="transmembrane region" description="Helical" evidence="8">
    <location>
        <begin position="330"/>
        <end position="347"/>
    </location>
</feature>
<dbReference type="VEuPathDB" id="FungiDB:SI65_07103"/>
<feature type="transmembrane region" description="Helical" evidence="8">
    <location>
        <begin position="190"/>
        <end position="209"/>
    </location>
</feature>
<feature type="transmembrane region" description="Helical" evidence="8">
    <location>
        <begin position="354"/>
        <end position="378"/>
    </location>
</feature>
<feature type="transmembrane region" description="Helical" evidence="8">
    <location>
        <begin position="384"/>
        <end position="403"/>
    </location>
</feature>
<keyword evidence="11" id="KW-1185">Reference proteome</keyword>
<keyword evidence="5 8" id="KW-1133">Transmembrane helix</keyword>
<evidence type="ECO:0000256" key="7">
    <source>
        <dbReference type="SAM" id="MobiDB-lite"/>
    </source>
</evidence>
<organism evidence="10 11">
    <name type="scientific">Aspergillus cristatus</name>
    <name type="common">Chinese Fuzhuan brick tea-fermentation fungus</name>
    <name type="synonym">Eurotium cristatum</name>
    <dbReference type="NCBI Taxonomy" id="573508"/>
    <lineage>
        <taxon>Eukaryota</taxon>
        <taxon>Fungi</taxon>
        <taxon>Dikarya</taxon>
        <taxon>Ascomycota</taxon>
        <taxon>Pezizomycotina</taxon>
        <taxon>Eurotiomycetes</taxon>
        <taxon>Eurotiomycetidae</taxon>
        <taxon>Eurotiales</taxon>
        <taxon>Aspergillaceae</taxon>
        <taxon>Aspergillus</taxon>
        <taxon>Aspergillus subgen. Aspergillus</taxon>
    </lineage>
</organism>
<dbReference type="GO" id="GO:0022857">
    <property type="term" value="F:transmembrane transporter activity"/>
    <property type="evidence" value="ECO:0007669"/>
    <property type="project" value="InterPro"/>
</dbReference>
<sequence>MGFFGKEDPPNDTIEQAPTNEDTEKQLTTQYSGEDNAALPPTPVVHIDPAVEKRMLRKLDCRLPLLLGFLYLLASLDRSNIGNAKIAGMEDDLHLSSDAYSWLLTIFYISYTVFEFLGIMWKLVPPHRWAAIAVFGWGVMAVCQAAAQNWQGMMALRFFLGFFEAAFGPGIPYLMSFFYRRNELGFRCGLFVSAAPLASTFAGALAYGITSGHPMLSSWRLLFLVEGVPTLVGAVLAWFLLPDGPASANFLTAEEKEVACTRSLRRGGETDRVSGIDWKDLGKTLLDPKPFFTALMYFSCNVSFSSLPVFLPTILQDMGFTSIHAQGLTAPPYFLAFLVTILSTWLADRFQQRGLMIMLLSIIGAVGYVLLATCTAVGVRYLGVFLAAAGVFPCIGNILPWVLNNQGSDSRRGMGIVILNLIGQCGPFLGTNIFPSSEGPRYVKGQWICAAFMFFTTVLALSLRFFLVWENWRLDKNNGIRFSITNTSTPQLPTLYHARAGISLYDAQFSSSNNTRHPIPDKIIQDVLARLVHFQIVCEDFDVPPENVHVLATEATRMAPNSEAFRAEIRKRTGWEVRMLKKEEEGRIGAMGVIASCGRPAGGLVMDLGGGSTQITWIMADGQDGEVRTSPRGSFSFPYGAAALKNRLELVGGDEKGRKELRGEMVRNFQHAYQDLEVPEELLQMAKERGGLDLYLCGGGFRGWGYLLMEQASVNPYPIPIIDGFRVRKEAFHDTASVLGTVDADTKIFGVSKRRASQVPAVAFLVNVLVDALPDIENIQFCQGGVREGFLFDRLPAEIRADDPLLAATRPYATPSANAFQRLLSSALPSTPPPEELTQVPPSFSPHLLSALANLLFAHATIPKKSRCAAALHSTTTGLLASTNSLTHADRALLALTLCERWDGELAPTDQSLYTQLSRCVPAREVWWCRYLGRVAALIGDVYPAGKVSGNETRWRIQLDSQWDLLTKEKKGERQTVLRLRVEWNGDVMRDSSYSLNEHTGRVEKVGKRKNWVNGCGVKVQVESQSLP</sequence>
<dbReference type="Gene3D" id="1.10.3210.10">
    <property type="entry name" value="Hypothetical protein af1432"/>
    <property type="match status" value="1"/>
</dbReference>
<dbReference type="InterPro" id="IPR036259">
    <property type="entry name" value="MFS_trans_sf"/>
</dbReference>
<feature type="domain" description="Major facilitator superfamily (MFS) profile" evidence="9">
    <location>
        <begin position="63"/>
        <end position="474"/>
    </location>
</feature>
<gene>
    <name evidence="10" type="ORF">SI65_07103</name>
</gene>
<keyword evidence="6 8" id="KW-0472">Membrane</keyword>
<dbReference type="Pfam" id="PF07690">
    <property type="entry name" value="MFS_1"/>
    <property type="match status" value="1"/>
</dbReference>
<evidence type="ECO:0000256" key="6">
    <source>
        <dbReference type="ARBA" id="ARBA00023136"/>
    </source>
</evidence>
<feature type="transmembrane region" description="Helical" evidence="8">
    <location>
        <begin position="291"/>
        <end position="310"/>
    </location>
</feature>
<proteinExistence type="inferred from homology"/>
<evidence type="ECO:0000256" key="4">
    <source>
        <dbReference type="ARBA" id="ARBA00022692"/>
    </source>
</evidence>
<dbReference type="PANTHER" id="PTHR43791">
    <property type="entry name" value="PERMEASE-RELATED"/>
    <property type="match status" value="1"/>
</dbReference>
<dbReference type="EMBL" id="JXNT01000008">
    <property type="protein sequence ID" value="ODM17428.1"/>
    <property type="molecule type" value="Genomic_DNA"/>
</dbReference>
<dbReference type="GO" id="GO:0016020">
    <property type="term" value="C:membrane"/>
    <property type="evidence" value="ECO:0007669"/>
    <property type="project" value="UniProtKB-SubCell"/>
</dbReference>
<dbReference type="SUPFAM" id="SSF103473">
    <property type="entry name" value="MFS general substrate transporter"/>
    <property type="match status" value="1"/>
</dbReference>
<reference evidence="10 11" key="1">
    <citation type="journal article" date="2016" name="BMC Genomics">
        <title>Comparative genomic and transcriptomic analyses of the Fuzhuan brick tea-fermentation fungus Aspergillus cristatus.</title>
        <authorList>
            <person name="Ge Y."/>
            <person name="Wang Y."/>
            <person name="Liu Y."/>
            <person name="Tan Y."/>
            <person name="Ren X."/>
            <person name="Zhang X."/>
            <person name="Hyde K.D."/>
            <person name="Liu Y."/>
            <person name="Liu Z."/>
        </authorList>
    </citation>
    <scope>NUCLEOTIDE SEQUENCE [LARGE SCALE GENOMIC DNA]</scope>
    <source>
        <strain evidence="10 11">GZAAS20.1005</strain>
    </source>
</reference>
<comment type="similarity">
    <text evidence="2">Belongs to the major facilitator superfamily.</text>
</comment>
<name>A0A1E3B970_ASPCR</name>
<dbReference type="InterPro" id="IPR003695">
    <property type="entry name" value="Ppx_GppA_N"/>
</dbReference>
<evidence type="ECO:0000256" key="2">
    <source>
        <dbReference type="ARBA" id="ARBA00008335"/>
    </source>
</evidence>
<dbReference type="Gene3D" id="1.20.1250.20">
    <property type="entry name" value="MFS general substrate transporter like domains"/>
    <property type="match status" value="2"/>
</dbReference>
<evidence type="ECO:0000256" key="3">
    <source>
        <dbReference type="ARBA" id="ARBA00022448"/>
    </source>
</evidence>
<evidence type="ECO:0000256" key="8">
    <source>
        <dbReference type="SAM" id="Phobius"/>
    </source>
</evidence>
<feature type="transmembrane region" description="Helical" evidence="8">
    <location>
        <begin position="445"/>
        <end position="467"/>
    </location>
</feature>
<dbReference type="PROSITE" id="PS50850">
    <property type="entry name" value="MFS"/>
    <property type="match status" value="1"/>
</dbReference>
<dbReference type="FunFam" id="3.30.420.40:FF:000191">
    <property type="entry name" value="Retrograde regulation protein 2"/>
    <property type="match status" value="1"/>
</dbReference>
<dbReference type="AlphaFoldDB" id="A0A1E3B970"/>
<evidence type="ECO:0000256" key="1">
    <source>
        <dbReference type="ARBA" id="ARBA00004141"/>
    </source>
</evidence>
<dbReference type="Gene3D" id="3.30.420.40">
    <property type="match status" value="1"/>
</dbReference>
<comment type="subcellular location">
    <subcellularLocation>
        <location evidence="1">Membrane</location>
        <topology evidence="1">Multi-pass membrane protein</topology>
    </subcellularLocation>
</comment>
<protein>
    <recommendedName>
        <fullName evidence="9">Major facilitator superfamily (MFS) profile domain-containing protein</fullName>
    </recommendedName>
</protein>
<comment type="caution">
    <text evidence="10">The sequence shown here is derived from an EMBL/GenBank/DDBJ whole genome shotgun (WGS) entry which is preliminary data.</text>
</comment>
<feature type="transmembrane region" description="Helical" evidence="8">
    <location>
        <begin position="99"/>
        <end position="117"/>
    </location>
</feature>
<dbReference type="FunFam" id="1.20.1250.20:FF:000018">
    <property type="entry name" value="MFS transporter permease"/>
    <property type="match status" value="1"/>
</dbReference>
<dbReference type="Pfam" id="PF02541">
    <property type="entry name" value="Ppx-GppA"/>
    <property type="match status" value="1"/>
</dbReference>
<feature type="transmembrane region" description="Helical" evidence="8">
    <location>
        <begin position="221"/>
        <end position="241"/>
    </location>
</feature>
<feature type="region of interest" description="Disordered" evidence="7">
    <location>
        <begin position="1"/>
        <end position="23"/>
    </location>
</feature>
<dbReference type="OrthoDB" id="2985014at2759"/>
<dbReference type="PANTHER" id="PTHR43791:SF36">
    <property type="entry name" value="TRANSPORTER, PUTATIVE (AFU_ORTHOLOGUE AFUA_6G08340)-RELATED"/>
    <property type="match status" value="1"/>
</dbReference>
<dbReference type="Proteomes" id="UP000094569">
    <property type="component" value="Unassembled WGS sequence"/>
</dbReference>
<feature type="compositionally biased region" description="Polar residues" evidence="7">
    <location>
        <begin position="13"/>
        <end position="23"/>
    </location>
</feature>
<evidence type="ECO:0000256" key="5">
    <source>
        <dbReference type="ARBA" id="ARBA00022989"/>
    </source>
</evidence>
<dbReference type="InterPro" id="IPR020846">
    <property type="entry name" value="MFS_dom"/>
</dbReference>
<keyword evidence="3" id="KW-0813">Transport</keyword>
<dbReference type="InterPro" id="IPR011701">
    <property type="entry name" value="MFS"/>
</dbReference>
<dbReference type="InterPro" id="IPR043129">
    <property type="entry name" value="ATPase_NBD"/>
</dbReference>
<accession>A0A1E3B970</accession>
<dbReference type="Gene3D" id="3.30.420.150">
    <property type="entry name" value="Exopolyphosphatase. Domain 2"/>
    <property type="match status" value="1"/>
</dbReference>
<dbReference type="FunFam" id="1.20.1250.20:FF:000013">
    <property type="entry name" value="MFS general substrate transporter"/>
    <property type="match status" value="1"/>
</dbReference>
<evidence type="ECO:0000313" key="10">
    <source>
        <dbReference type="EMBL" id="ODM17428.1"/>
    </source>
</evidence>
<evidence type="ECO:0000313" key="11">
    <source>
        <dbReference type="Proteomes" id="UP000094569"/>
    </source>
</evidence>